<feature type="repeat" description="ANK" evidence="3">
    <location>
        <begin position="434"/>
        <end position="466"/>
    </location>
</feature>
<evidence type="ECO:0000313" key="6">
    <source>
        <dbReference type="EMBL" id="KOO34229.1"/>
    </source>
</evidence>
<dbReference type="PANTHER" id="PTHR24173">
    <property type="entry name" value="ANKYRIN REPEAT CONTAINING"/>
    <property type="match status" value="1"/>
</dbReference>
<dbReference type="PROSITE" id="PS50297">
    <property type="entry name" value="ANK_REP_REGION"/>
    <property type="match status" value="7"/>
</dbReference>
<evidence type="ECO:0000313" key="7">
    <source>
        <dbReference type="Proteomes" id="UP000037460"/>
    </source>
</evidence>
<reference evidence="7" key="1">
    <citation type="journal article" date="2015" name="PLoS Genet.">
        <title>Genome Sequence and Transcriptome Analyses of Chrysochromulina tobin: Metabolic Tools for Enhanced Algal Fitness in the Prominent Order Prymnesiales (Haptophyceae).</title>
        <authorList>
            <person name="Hovde B.T."/>
            <person name="Deodato C.R."/>
            <person name="Hunsperger H.M."/>
            <person name="Ryken S.A."/>
            <person name="Yost W."/>
            <person name="Jha R.K."/>
            <person name="Patterson J."/>
            <person name="Monnat R.J. Jr."/>
            <person name="Barlow S.B."/>
            <person name="Starkenburg S.R."/>
            <person name="Cattolico R.A."/>
        </authorList>
    </citation>
    <scope>NUCLEOTIDE SEQUENCE</scope>
    <source>
        <strain evidence="7">CCMP291</strain>
    </source>
</reference>
<feature type="repeat" description="ANK" evidence="3">
    <location>
        <begin position="234"/>
        <end position="266"/>
    </location>
</feature>
<dbReference type="AlphaFoldDB" id="A0A0M0K5Z7"/>
<dbReference type="Gene3D" id="1.10.510.10">
    <property type="entry name" value="Transferase(Phosphotransferase) domain 1"/>
    <property type="match status" value="1"/>
</dbReference>
<feature type="compositionally biased region" description="Low complexity" evidence="4">
    <location>
        <begin position="550"/>
        <end position="580"/>
    </location>
</feature>
<dbReference type="Pfam" id="PF12796">
    <property type="entry name" value="Ank_2"/>
    <property type="match status" value="4"/>
</dbReference>
<dbReference type="InterPro" id="IPR002110">
    <property type="entry name" value="Ankyrin_rpt"/>
</dbReference>
<keyword evidence="7" id="KW-1185">Reference proteome</keyword>
<dbReference type="Proteomes" id="UP000037460">
    <property type="component" value="Unassembled WGS sequence"/>
</dbReference>
<sequence>MAKGSFVASNAMVGALCRGDEAKAVGLIDSVKEAAHLGKCLLSACETGHPKCARLLLAAHAAVDQADSDGRTPLIAACDQGHGDCVQLLLAAHAAVDQADSHGRTPLIAACFKGNGDCVQLLLAAHAVVDQANSDGPTPLLAACVKGDGGCVQLLLAAHAAVDQAASDGRTPLIAACVKGDGGCVQLLLAAHAAIDQAASDGRTPLIAACFKGDGDCVQLLLAAHAAVDQAASDGTTPLYAACLNGHGGCVQLLLAAHAVVDHMASDGTTPLYAACLKDHGDCVQLLLAAHAAVDQADSHGFTPLIAACFEDHGGCVRLLLAAHAAIDQAASDGTTPLHAACIKGDGGCVQLLLAAHAAVDQADSSGNTPLHAACYYGDGDCDCVQLLLAAHAVVDQANSQGRTPLIAACLEGHGGYVQLLLAAHAAIDQANSDGTTPLIAACSKGSIDIVKLLLHAGARTDLRSASGTALDIAEAQGHTVIARFLRSRRRAPATIAAAVAPVSSAERAAAERAAELAAAALLAEEEAEGAHKQQAQTNKASKKAKAKQARASEARAPVECASAAASGSAEADSEVSAAAGDEDGVGSAPSAAADEALRVAMAAAQYEGLVGAIEEHHARASEGVLAEARAMRERLHQKCKQESQKLRRKHAAEMEMQTSLSKLSLHEVTQSPPAASSASAHAAPASEATEAPSAPPAAVALTLAELAAATDGFGEQRLIGSGGYGNVYTADALSSLRPEALPLRLRHKPIAVKCAKSGVHDLTDLRREVSVLQQCSHPHVLPLLGYCLEHGAPPCLVFPLMRGGSFADRLWPKEADSEHLRRLGLPASLSPLMWHERLRILRQATDALLYLHTPVPGGKGAVVHRDFKPENILLDDELNAYLADTGFAKMDAGPEASKMKSASNAFYLTLGYLDPSVSAGGAYSAVTDGWALGITLLVALTGRSPLKIINKCEEEFELDFAEIDAEKLADAGADWPPIVATTIKDVVQSAVSGLCHDKERKRLTVSAALATLTSLVDEDGSRGSGQGAPQDSVLSSSEQTASKAAGYVPSPLSMQVRETRKGTDAHKSIKDNMLLAFSNLMPRLDAIYAARAAQAPEGFEERINYWHRECGMRIDLKDRLHSLRIWANAARHLDDDRWRRDGPRDEAEASQLVSAVKTALEALEGASSRTR</sequence>
<feature type="region of interest" description="Disordered" evidence="4">
    <location>
        <begin position="529"/>
        <end position="591"/>
    </location>
</feature>
<organism evidence="6 7">
    <name type="scientific">Chrysochromulina tobinii</name>
    <dbReference type="NCBI Taxonomy" id="1460289"/>
    <lineage>
        <taxon>Eukaryota</taxon>
        <taxon>Haptista</taxon>
        <taxon>Haptophyta</taxon>
        <taxon>Prymnesiophyceae</taxon>
        <taxon>Prymnesiales</taxon>
        <taxon>Chrysochromulinaceae</taxon>
        <taxon>Chrysochromulina</taxon>
    </lineage>
</organism>
<dbReference type="PANTHER" id="PTHR24173:SF74">
    <property type="entry name" value="ANKYRIN REPEAT DOMAIN-CONTAINING PROTEIN 16"/>
    <property type="match status" value="1"/>
</dbReference>
<accession>A0A0M0K5Z7</accession>
<feature type="region of interest" description="Disordered" evidence="4">
    <location>
        <begin position="1019"/>
        <end position="1051"/>
    </location>
</feature>
<feature type="compositionally biased region" description="Low complexity" evidence="4">
    <location>
        <begin position="672"/>
        <end position="694"/>
    </location>
</feature>
<dbReference type="GO" id="GO:0004672">
    <property type="term" value="F:protein kinase activity"/>
    <property type="evidence" value="ECO:0007669"/>
    <property type="project" value="InterPro"/>
</dbReference>
<feature type="repeat" description="ANK" evidence="3">
    <location>
        <begin position="201"/>
        <end position="233"/>
    </location>
</feature>
<protein>
    <submittedName>
        <fullName evidence="6">Serine threonine-protein phosphatase 6 regulatory ankyrin repeat subunit a-like protein</fullName>
    </submittedName>
</protein>
<dbReference type="EMBL" id="JWZX01001290">
    <property type="protein sequence ID" value="KOO34229.1"/>
    <property type="molecule type" value="Genomic_DNA"/>
</dbReference>
<dbReference type="InterPro" id="IPR008271">
    <property type="entry name" value="Ser/Thr_kinase_AS"/>
</dbReference>
<dbReference type="PROSITE" id="PS50088">
    <property type="entry name" value="ANK_REPEAT"/>
    <property type="match status" value="10"/>
</dbReference>
<dbReference type="InterPro" id="IPR000719">
    <property type="entry name" value="Prot_kinase_dom"/>
</dbReference>
<feature type="region of interest" description="Disordered" evidence="4">
    <location>
        <begin position="666"/>
        <end position="694"/>
    </location>
</feature>
<feature type="repeat" description="ANK" evidence="3">
    <location>
        <begin position="102"/>
        <end position="134"/>
    </location>
</feature>
<dbReference type="SMART" id="SM00248">
    <property type="entry name" value="ANK"/>
    <property type="match status" value="13"/>
</dbReference>
<dbReference type="PROSITE" id="PS00108">
    <property type="entry name" value="PROTEIN_KINASE_ST"/>
    <property type="match status" value="1"/>
</dbReference>
<feature type="domain" description="Protein kinase" evidence="5">
    <location>
        <begin position="714"/>
        <end position="1017"/>
    </location>
</feature>
<feature type="compositionally biased region" description="Polar residues" evidence="4">
    <location>
        <begin position="1028"/>
        <end position="1043"/>
    </location>
</feature>
<dbReference type="GO" id="GO:0005524">
    <property type="term" value="F:ATP binding"/>
    <property type="evidence" value="ECO:0007669"/>
    <property type="project" value="InterPro"/>
</dbReference>
<evidence type="ECO:0000259" key="5">
    <source>
        <dbReference type="PROSITE" id="PS50011"/>
    </source>
</evidence>
<proteinExistence type="predicted"/>
<keyword evidence="1" id="KW-0677">Repeat</keyword>
<evidence type="ECO:0000256" key="4">
    <source>
        <dbReference type="SAM" id="MobiDB-lite"/>
    </source>
</evidence>
<dbReference type="Pfam" id="PF00069">
    <property type="entry name" value="Pkinase"/>
    <property type="match status" value="1"/>
</dbReference>
<dbReference type="Gene3D" id="1.25.40.20">
    <property type="entry name" value="Ankyrin repeat-containing domain"/>
    <property type="match status" value="7"/>
</dbReference>
<dbReference type="SUPFAM" id="SSF48403">
    <property type="entry name" value="Ankyrin repeat"/>
    <property type="match status" value="2"/>
</dbReference>
<dbReference type="InterPro" id="IPR036770">
    <property type="entry name" value="Ankyrin_rpt-contain_sf"/>
</dbReference>
<comment type="caution">
    <text evidence="6">The sequence shown here is derived from an EMBL/GenBank/DDBJ whole genome shotgun (WGS) entry which is preliminary data.</text>
</comment>
<dbReference type="SUPFAM" id="SSF56112">
    <property type="entry name" value="Protein kinase-like (PK-like)"/>
    <property type="match status" value="1"/>
</dbReference>
<dbReference type="Gene3D" id="3.30.200.20">
    <property type="entry name" value="Phosphorylase Kinase, domain 1"/>
    <property type="match status" value="1"/>
</dbReference>
<feature type="repeat" description="ANK" evidence="3">
    <location>
        <begin position="366"/>
        <end position="400"/>
    </location>
</feature>
<evidence type="ECO:0000256" key="2">
    <source>
        <dbReference type="ARBA" id="ARBA00023043"/>
    </source>
</evidence>
<keyword evidence="2 3" id="KW-0040">ANK repeat</keyword>
<gene>
    <name evidence="6" type="ORF">Ctob_012303</name>
</gene>
<dbReference type="Pfam" id="PF00023">
    <property type="entry name" value="Ank"/>
    <property type="match status" value="1"/>
</dbReference>
<evidence type="ECO:0000256" key="3">
    <source>
        <dbReference type="PROSITE-ProRule" id="PRU00023"/>
    </source>
</evidence>
<feature type="repeat" description="ANK" evidence="3">
    <location>
        <begin position="333"/>
        <end position="365"/>
    </location>
</feature>
<name>A0A0M0K5Z7_9EUKA</name>
<dbReference type="InterPro" id="IPR011009">
    <property type="entry name" value="Kinase-like_dom_sf"/>
</dbReference>
<feature type="repeat" description="ANK" evidence="3">
    <location>
        <begin position="401"/>
        <end position="433"/>
    </location>
</feature>
<feature type="repeat" description="ANK" evidence="3">
    <location>
        <begin position="267"/>
        <end position="299"/>
    </location>
</feature>
<evidence type="ECO:0000256" key="1">
    <source>
        <dbReference type="ARBA" id="ARBA00022737"/>
    </source>
</evidence>
<feature type="repeat" description="ANK" evidence="3">
    <location>
        <begin position="168"/>
        <end position="200"/>
    </location>
</feature>
<dbReference type="PROSITE" id="PS50011">
    <property type="entry name" value="PROTEIN_KINASE_DOM"/>
    <property type="match status" value="1"/>
</dbReference>
<feature type="repeat" description="ANK" evidence="3">
    <location>
        <begin position="69"/>
        <end position="101"/>
    </location>
</feature>